<gene>
    <name evidence="15" type="ORF">BRAFLDRAFT_119694</name>
</gene>
<evidence type="ECO:0000256" key="4">
    <source>
        <dbReference type="ARBA" id="ARBA00022692"/>
    </source>
</evidence>
<name>C3YJM7_BRAFL</name>
<dbReference type="eggNOG" id="KOG3761">
    <property type="taxonomic scope" value="Eukaryota"/>
</dbReference>
<dbReference type="Pfam" id="PF00474">
    <property type="entry name" value="SSF"/>
    <property type="match status" value="1"/>
</dbReference>
<dbReference type="STRING" id="7739.C3YJM7"/>
<dbReference type="GO" id="GO:0015293">
    <property type="term" value="F:symporter activity"/>
    <property type="evidence" value="ECO:0007669"/>
    <property type="project" value="UniProtKB-KW"/>
</dbReference>
<keyword evidence="4 14" id="KW-0812">Transmembrane</keyword>
<reference evidence="15" key="1">
    <citation type="journal article" date="2008" name="Nature">
        <title>The amphioxus genome and the evolution of the chordate karyotype.</title>
        <authorList>
            <consortium name="US DOE Joint Genome Institute (JGI-PGF)"/>
            <person name="Putnam N.H."/>
            <person name="Butts T."/>
            <person name="Ferrier D.E.K."/>
            <person name="Furlong R.F."/>
            <person name="Hellsten U."/>
            <person name="Kawashima T."/>
            <person name="Robinson-Rechavi M."/>
            <person name="Shoguchi E."/>
            <person name="Terry A."/>
            <person name="Yu J.-K."/>
            <person name="Benito-Gutierrez E.L."/>
            <person name="Dubchak I."/>
            <person name="Garcia-Fernandez J."/>
            <person name="Gibson-Brown J.J."/>
            <person name="Grigoriev I.V."/>
            <person name="Horton A.C."/>
            <person name="de Jong P.J."/>
            <person name="Jurka J."/>
            <person name="Kapitonov V.V."/>
            <person name="Kohara Y."/>
            <person name="Kuroki Y."/>
            <person name="Lindquist E."/>
            <person name="Lucas S."/>
            <person name="Osoegawa K."/>
            <person name="Pennacchio L.A."/>
            <person name="Salamov A.A."/>
            <person name="Satou Y."/>
            <person name="Sauka-Spengler T."/>
            <person name="Schmutz J."/>
            <person name="Shin-I T."/>
            <person name="Toyoda A."/>
            <person name="Bronner-Fraser M."/>
            <person name="Fujiyama A."/>
            <person name="Holland L.Z."/>
            <person name="Holland P.W.H."/>
            <person name="Satoh N."/>
            <person name="Rokhsar D.S."/>
        </authorList>
    </citation>
    <scope>NUCLEOTIDE SEQUENCE [LARGE SCALE GENOMIC DNA]</scope>
    <source>
        <strain evidence="15">S238N-H82</strain>
        <tissue evidence="15">Testes</tissue>
    </source>
</reference>
<keyword evidence="8" id="KW-0915">Sodium</keyword>
<dbReference type="GO" id="GO:0015220">
    <property type="term" value="F:choline transmembrane transporter activity"/>
    <property type="evidence" value="ECO:0007669"/>
    <property type="project" value="UniProtKB-ARBA"/>
</dbReference>
<dbReference type="PANTHER" id="PTHR45897:SF4">
    <property type="entry name" value="HIGH-AFFINITY CHOLINE TRANSPORTER 1"/>
    <property type="match status" value="1"/>
</dbReference>
<keyword evidence="6" id="KW-0530">Neurotransmitter biosynthesis</keyword>
<evidence type="ECO:0000256" key="5">
    <source>
        <dbReference type="ARBA" id="ARBA00022847"/>
    </source>
</evidence>
<feature type="transmembrane region" description="Helical" evidence="14">
    <location>
        <begin position="158"/>
        <end position="184"/>
    </location>
</feature>
<keyword evidence="10 14" id="KW-0472">Membrane</keyword>
<dbReference type="InParanoid" id="C3YJM7"/>
<evidence type="ECO:0000256" key="7">
    <source>
        <dbReference type="ARBA" id="ARBA00022989"/>
    </source>
</evidence>
<comment type="subcellular location">
    <subcellularLocation>
        <location evidence="1">Membrane</location>
        <topology evidence="1">Multi-pass membrane protein</topology>
    </subcellularLocation>
</comment>
<feature type="transmembrane region" description="Helical" evidence="14">
    <location>
        <begin position="94"/>
        <end position="124"/>
    </location>
</feature>
<sequence length="220" mass="23485">MEVNIPGIIAVIVFYLVILAIGLWAARRGAKKEAEAEGAPESEQVILAGRDIGVVIGIMTMTGGLLFAKKMRSEGYVTMLDPFQQRYGERMGGLLFIPALLADVCWCGSILAALGTTLTVILGLDVNVSIIISAAIAVSYTLFGGLFSVIYTDIIQLICIFIGLHLTPTWVAFLGLGAVSAAVMSSTDSSVLASSSMFAKNVYKPLFRQKVQIAIFESNL</sequence>
<evidence type="ECO:0000256" key="12">
    <source>
        <dbReference type="ARBA" id="ARBA00023201"/>
    </source>
</evidence>
<evidence type="ECO:0000256" key="2">
    <source>
        <dbReference type="ARBA" id="ARBA00006434"/>
    </source>
</evidence>
<evidence type="ECO:0000256" key="3">
    <source>
        <dbReference type="ARBA" id="ARBA00022448"/>
    </source>
</evidence>
<evidence type="ECO:0000256" key="8">
    <source>
        <dbReference type="ARBA" id="ARBA00023053"/>
    </source>
</evidence>
<dbReference type="PANTHER" id="PTHR45897">
    <property type="entry name" value="HIGH-AFFINITY CHOLINE TRANSPORTER 1"/>
    <property type="match status" value="1"/>
</dbReference>
<dbReference type="AlphaFoldDB" id="C3YJM7"/>
<evidence type="ECO:0000256" key="14">
    <source>
        <dbReference type="SAM" id="Phobius"/>
    </source>
</evidence>
<dbReference type="InterPro" id="IPR052244">
    <property type="entry name" value="Choline_transporter"/>
</dbReference>
<keyword evidence="9" id="KW-0406">Ion transport</keyword>
<proteinExistence type="inferred from homology"/>
<keyword evidence="3" id="KW-0813">Transport</keyword>
<dbReference type="InterPro" id="IPR001734">
    <property type="entry name" value="Na/solute_symporter"/>
</dbReference>
<dbReference type="EMBL" id="GG666520">
    <property type="protein sequence ID" value="EEN59334.1"/>
    <property type="molecule type" value="Genomic_DNA"/>
</dbReference>
<evidence type="ECO:0000256" key="13">
    <source>
        <dbReference type="RuleBase" id="RU362091"/>
    </source>
</evidence>
<dbReference type="FunFam" id="1.20.1730.10:FF:000073">
    <property type="entry name" value="Uncharacterized protein"/>
    <property type="match status" value="1"/>
</dbReference>
<keyword evidence="11" id="KW-0325">Glycoprotein</keyword>
<evidence type="ECO:0000256" key="1">
    <source>
        <dbReference type="ARBA" id="ARBA00004141"/>
    </source>
</evidence>
<evidence type="ECO:0000313" key="15">
    <source>
        <dbReference type="EMBL" id="EEN59334.1"/>
    </source>
</evidence>
<feature type="transmembrane region" description="Helical" evidence="14">
    <location>
        <begin position="7"/>
        <end position="26"/>
    </location>
</feature>
<evidence type="ECO:0000256" key="10">
    <source>
        <dbReference type="ARBA" id="ARBA00023136"/>
    </source>
</evidence>
<accession>C3YJM7</accession>
<keyword evidence="7 14" id="KW-1133">Transmembrane helix</keyword>
<comment type="similarity">
    <text evidence="2 13">Belongs to the sodium:solute symporter (SSF) (TC 2.A.21) family.</text>
</comment>
<evidence type="ECO:0000256" key="11">
    <source>
        <dbReference type="ARBA" id="ARBA00023180"/>
    </source>
</evidence>
<dbReference type="Gene3D" id="1.20.1730.10">
    <property type="entry name" value="Sodium/glucose cotransporter"/>
    <property type="match status" value="2"/>
</dbReference>
<dbReference type="GO" id="GO:0016020">
    <property type="term" value="C:membrane"/>
    <property type="evidence" value="ECO:0007669"/>
    <property type="project" value="UniProtKB-SubCell"/>
</dbReference>
<dbReference type="InterPro" id="IPR038377">
    <property type="entry name" value="Na/Glc_symporter_sf"/>
</dbReference>
<keyword evidence="12" id="KW-0739">Sodium transport</keyword>
<evidence type="ECO:0000256" key="9">
    <source>
        <dbReference type="ARBA" id="ARBA00023065"/>
    </source>
</evidence>
<protein>
    <submittedName>
        <fullName evidence="15">Uncharacterized protein</fullName>
    </submittedName>
</protein>
<dbReference type="PROSITE" id="PS50283">
    <property type="entry name" value="NA_SOLUT_SYMP_3"/>
    <property type="match status" value="2"/>
</dbReference>
<organism>
    <name type="scientific">Branchiostoma floridae</name>
    <name type="common">Florida lancelet</name>
    <name type="synonym">Amphioxus</name>
    <dbReference type="NCBI Taxonomy" id="7739"/>
    <lineage>
        <taxon>Eukaryota</taxon>
        <taxon>Metazoa</taxon>
        <taxon>Chordata</taxon>
        <taxon>Cephalochordata</taxon>
        <taxon>Leptocardii</taxon>
        <taxon>Amphioxiformes</taxon>
        <taxon>Branchiostomatidae</taxon>
        <taxon>Branchiostoma</taxon>
    </lineage>
</organism>
<evidence type="ECO:0000256" key="6">
    <source>
        <dbReference type="ARBA" id="ARBA00022979"/>
    </source>
</evidence>
<feature type="transmembrane region" description="Helical" evidence="14">
    <location>
        <begin position="46"/>
        <end position="68"/>
    </location>
</feature>
<feature type="transmembrane region" description="Helical" evidence="14">
    <location>
        <begin position="130"/>
        <end position="151"/>
    </location>
</feature>
<keyword evidence="5" id="KW-0769">Symport</keyword>
<dbReference type="GO" id="GO:0006814">
    <property type="term" value="P:sodium ion transport"/>
    <property type="evidence" value="ECO:0007669"/>
    <property type="project" value="UniProtKB-KW"/>
</dbReference>